<dbReference type="EMBL" id="JABFYL010000048">
    <property type="protein sequence ID" value="NVN53065.1"/>
    <property type="molecule type" value="Genomic_DNA"/>
</dbReference>
<dbReference type="InterPro" id="IPR002937">
    <property type="entry name" value="Amino_oxidase"/>
</dbReference>
<dbReference type="Pfam" id="PF13450">
    <property type="entry name" value="NAD_binding_8"/>
    <property type="match status" value="1"/>
</dbReference>
<dbReference type="Pfam" id="PF01593">
    <property type="entry name" value="Amino_oxidase"/>
    <property type="match status" value="1"/>
</dbReference>
<name>A0A850PZC7_9MYCO</name>
<gene>
    <name evidence="5" type="ORF">HLY00_5034</name>
</gene>
<dbReference type="PANTHER" id="PTHR10668:SF103">
    <property type="entry name" value="PYRIDINE NUCLEOTIDE-DISULFIDE OXIDOREDUCTASE DOMAIN-CONTAINING PROTEIN 2"/>
    <property type="match status" value="1"/>
</dbReference>
<evidence type="ECO:0000313" key="5">
    <source>
        <dbReference type="EMBL" id="NVN53065.1"/>
    </source>
</evidence>
<dbReference type="Proteomes" id="UP000570517">
    <property type="component" value="Unassembled WGS sequence"/>
</dbReference>
<accession>A0A850PZC7</accession>
<sequence length="540" mass="58416">MSNNYDALVIGGGHNGLVSAAYLARSGARTLVLESRGALGGAATTEAPWPDAPELRVTRLSYVMSLMPPTIVRELSLERHGYKVHPMGPYYQAFPEGGSLTIYEDDPARTHEQLARFSRKDADAWPKWNAWLEGIAEVMGPLLTQVPPNIGSHKPSDLFDLAKLGWSQRGMTTRMMGDVTRLLTMSIADLLDDWFESPQIKGALAVNGVIGTWAGPYEPGTAYVMAHHSIGDVGDGQLGSWGYPEGGMGAVSEAIAKSARSFGAEIRTNAKVASLLVRGGEVRGAVLASGEEITAPLVVTTLHPKIAFLEHIPRHELPGDFVSDIEHFKTRSGVVKINLALDELPNFTADPSSGLAEHHTGSVEMAPTIEYIETAFQDARVGRPALLPFSDGVIPTTLDKTLNPDGTHIMSLFTQWVPANWADAPHTEELDAYADRLIDLYDQVAPGFKSSILHRDIVGPHEMEQEYGLIGGNIFHGELSLEQLFHMRPAPGYADYRTPVKGLYNGSSGTHAGGGVCGIPGWQAARAALADTKKKRFSRR</sequence>
<evidence type="ECO:0000313" key="6">
    <source>
        <dbReference type="Proteomes" id="UP000570517"/>
    </source>
</evidence>
<proteinExistence type="predicted"/>
<evidence type="ECO:0000256" key="2">
    <source>
        <dbReference type="ARBA" id="ARBA00038825"/>
    </source>
</evidence>
<evidence type="ECO:0000256" key="1">
    <source>
        <dbReference type="ARBA" id="ARBA00037217"/>
    </source>
</evidence>
<dbReference type="RefSeq" id="WP_178361289.1">
    <property type="nucleotide sequence ID" value="NZ_JABFYL010000048.1"/>
</dbReference>
<comment type="caution">
    <text evidence="5">The sequence shown here is derived from an EMBL/GenBank/DDBJ whole genome shotgun (WGS) entry which is preliminary data.</text>
</comment>
<keyword evidence="6" id="KW-1185">Reference proteome</keyword>
<evidence type="ECO:0000259" key="4">
    <source>
        <dbReference type="Pfam" id="PF01593"/>
    </source>
</evidence>
<comment type="subunit">
    <text evidence="2">Interacts with COX5B; this interaction may contribute to localize PYROXD2 to the inner face of the inner mitochondrial membrane.</text>
</comment>
<dbReference type="SUPFAM" id="SSF51905">
    <property type="entry name" value="FAD/NAD(P)-binding domain"/>
    <property type="match status" value="1"/>
</dbReference>
<dbReference type="AlphaFoldDB" id="A0A850PZC7"/>
<dbReference type="InterPro" id="IPR036188">
    <property type="entry name" value="FAD/NAD-bd_sf"/>
</dbReference>
<protein>
    <recommendedName>
        <fullName evidence="3">Pyridine nucleotide-disulfide oxidoreductase domain-containing protein 2</fullName>
    </recommendedName>
</protein>
<comment type="function">
    <text evidence="1">Probable oxidoreductase that may play a role as regulator of mitochondrial function.</text>
</comment>
<dbReference type="PANTHER" id="PTHR10668">
    <property type="entry name" value="PHYTOENE DEHYDROGENASE"/>
    <property type="match status" value="1"/>
</dbReference>
<dbReference type="GO" id="GO:0016491">
    <property type="term" value="F:oxidoreductase activity"/>
    <property type="evidence" value="ECO:0007669"/>
    <property type="project" value="InterPro"/>
</dbReference>
<reference evidence="5 6" key="1">
    <citation type="submission" date="2020-05" db="EMBL/GenBank/DDBJ databases">
        <title>Draft genome sequence of Mycobacterium hippocampi DL, isolated from European seabass, Dicentrarchus labrax, reared in fish farms.</title>
        <authorList>
            <person name="Stathopoulou P."/>
            <person name="Asimakis E."/>
            <person name="Tzokas K."/>
            <person name="Batargias C."/>
            <person name="Tsiamis G."/>
        </authorList>
    </citation>
    <scope>NUCLEOTIDE SEQUENCE [LARGE SCALE GENOMIC DNA]</scope>
    <source>
        <strain evidence="5 6">DL</strain>
    </source>
</reference>
<dbReference type="Gene3D" id="3.50.50.60">
    <property type="entry name" value="FAD/NAD(P)-binding domain"/>
    <property type="match status" value="2"/>
</dbReference>
<feature type="domain" description="Amine oxidase" evidence="4">
    <location>
        <begin position="239"/>
        <end position="345"/>
    </location>
</feature>
<evidence type="ECO:0000256" key="3">
    <source>
        <dbReference type="ARBA" id="ARBA00040298"/>
    </source>
</evidence>
<organism evidence="5 6">
    <name type="scientific">Mycolicibacterium hippocampi</name>
    <dbReference type="NCBI Taxonomy" id="659824"/>
    <lineage>
        <taxon>Bacteria</taxon>
        <taxon>Bacillati</taxon>
        <taxon>Actinomycetota</taxon>
        <taxon>Actinomycetes</taxon>
        <taxon>Mycobacteriales</taxon>
        <taxon>Mycobacteriaceae</taxon>
        <taxon>Mycolicibacterium</taxon>
    </lineage>
</organism>